<accession>A0A532V1T3</accession>
<evidence type="ECO:0008006" key="3">
    <source>
        <dbReference type="Google" id="ProtNLM"/>
    </source>
</evidence>
<evidence type="ECO:0000313" key="2">
    <source>
        <dbReference type="Proteomes" id="UP000319619"/>
    </source>
</evidence>
<dbReference type="SUPFAM" id="SSF56935">
    <property type="entry name" value="Porins"/>
    <property type="match status" value="1"/>
</dbReference>
<dbReference type="AlphaFoldDB" id="A0A532V1T3"/>
<proteinExistence type="predicted"/>
<reference evidence="1 2" key="1">
    <citation type="submission" date="2017-06" db="EMBL/GenBank/DDBJ databases">
        <title>Novel microbial phyla capable of carbon fixation and sulfur reduction in deep-sea sediments.</title>
        <authorList>
            <person name="Huang J."/>
            <person name="Baker B."/>
            <person name="Wang Y."/>
        </authorList>
    </citation>
    <scope>NUCLEOTIDE SEQUENCE [LARGE SCALE GENOMIC DNA]</scope>
    <source>
        <strain evidence="1">B3_LCP</strain>
    </source>
</reference>
<dbReference type="EMBL" id="NJBN01000003">
    <property type="protein sequence ID" value="TKJ41184.1"/>
    <property type="molecule type" value="Genomic_DNA"/>
</dbReference>
<comment type="caution">
    <text evidence="1">The sequence shown here is derived from an EMBL/GenBank/DDBJ whole genome shotgun (WGS) entry which is preliminary data.</text>
</comment>
<sequence length="301" mass="32320">MKTISWLIMFGLSVMLIPEAIFAGGPGTTGAAYLKPAQNARAAAMGGIQAVPMDGESAIFSNPGGLTYADKVGFTCSYVSWFQDISFGNISLVYPGDKLSFGLGAIYLNYGDIPGYDVNANPTSDFGAHDLCGLLGIGYDLGNGIRFGGTVKFINEKIEEESAFGLGLDIGGLYHFQNLPLRLGAVLQHMGLVDMRFVEEDTPWPTLMRFGAAYSALDDALIFAAEANSVLGDETHFDGGVEYIYDEMFALRLGYRTGPSDVGSGLCAGAGFYWKQYGVNYAFEPYGVLGNTHRFSILIQV</sequence>
<dbReference type="NCBIfam" id="NF033709">
    <property type="entry name" value="PorV_fam"/>
    <property type="match status" value="1"/>
</dbReference>
<organism evidence="1 2">
    <name type="scientific">candidate division LCP-89 bacterium B3_LCP</name>
    <dbReference type="NCBI Taxonomy" id="2012998"/>
    <lineage>
        <taxon>Bacteria</taxon>
        <taxon>Pseudomonadati</taxon>
        <taxon>Bacteria division LCP-89</taxon>
    </lineage>
</organism>
<protein>
    <recommendedName>
        <fullName evidence="3">PorV/PorQ family protein</fullName>
    </recommendedName>
</protein>
<dbReference type="Proteomes" id="UP000319619">
    <property type="component" value="Unassembled WGS sequence"/>
</dbReference>
<evidence type="ECO:0000313" key="1">
    <source>
        <dbReference type="EMBL" id="TKJ41184.1"/>
    </source>
</evidence>
<gene>
    <name evidence="1" type="ORF">CEE37_05835</name>
</gene>
<name>A0A532V1T3_UNCL8</name>
<dbReference type="Gene3D" id="2.40.160.60">
    <property type="entry name" value="Outer membrane protein transport protein (OMPP1/FadL/TodX)"/>
    <property type="match status" value="1"/>
</dbReference>